<comment type="caution">
    <text evidence="4">The sequence shown here is derived from an EMBL/GenBank/DDBJ whole genome shotgun (WGS) entry which is preliminary data.</text>
</comment>
<evidence type="ECO:0000259" key="3">
    <source>
        <dbReference type="PROSITE" id="PS50127"/>
    </source>
</evidence>
<dbReference type="InterPro" id="IPR016135">
    <property type="entry name" value="UBQ-conjugating_enzyme/RWD"/>
</dbReference>
<proteinExistence type="predicted"/>
<dbReference type="AlphaFoldDB" id="A0AA38PQ64"/>
<feature type="domain" description="UBC core" evidence="3">
    <location>
        <begin position="39"/>
        <end position="191"/>
    </location>
</feature>
<accession>A0AA38PQ64</accession>
<dbReference type="SMART" id="SM00212">
    <property type="entry name" value="UBCc"/>
    <property type="match status" value="1"/>
</dbReference>
<dbReference type="SUPFAM" id="SSF54495">
    <property type="entry name" value="UBC-like"/>
    <property type="match status" value="1"/>
</dbReference>
<dbReference type="InterPro" id="IPR000608">
    <property type="entry name" value="UBC"/>
</dbReference>
<organism evidence="4 5">
    <name type="scientific">Lentinula detonsa</name>
    <dbReference type="NCBI Taxonomy" id="2804962"/>
    <lineage>
        <taxon>Eukaryota</taxon>
        <taxon>Fungi</taxon>
        <taxon>Dikarya</taxon>
        <taxon>Basidiomycota</taxon>
        <taxon>Agaricomycotina</taxon>
        <taxon>Agaricomycetes</taxon>
        <taxon>Agaricomycetidae</taxon>
        <taxon>Agaricales</taxon>
        <taxon>Marasmiineae</taxon>
        <taxon>Omphalotaceae</taxon>
        <taxon>Lentinula</taxon>
    </lineage>
</organism>
<dbReference type="InterPro" id="IPR050113">
    <property type="entry name" value="Ub_conjugating_enzyme"/>
</dbReference>
<dbReference type="PROSITE" id="PS50127">
    <property type="entry name" value="UBC_2"/>
    <property type="match status" value="1"/>
</dbReference>
<evidence type="ECO:0000313" key="4">
    <source>
        <dbReference type="EMBL" id="KAJ3979619.1"/>
    </source>
</evidence>
<dbReference type="Gene3D" id="3.10.110.10">
    <property type="entry name" value="Ubiquitin Conjugating Enzyme"/>
    <property type="match status" value="1"/>
</dbReference>
<dbReference type="CDD" id="cd23814">
    <property type="entry name" value="UEV_AKTIP"/>
    <property type="match status" value="1"/>
</dbReference>
<sequence>MFSPLGPPLDVLTKTKSQSRPAHRSSKSTSQPSEAASPAARAAISLEYASLRNRSHCPLGLYVVPTAETLLVWDAVLFIHQGYYADSILKFKLTFPYNYPERPPAVQFINDVFHPLISSSGTFALTPQIRAWRPNQHHVFDVLHFIKAAFKRDVLDKIEEADCLNKEAYKRHKLSVWYTTMILDRYHESTTSFAALATQTSSLSQSDTALYDKGQFSLKTKPAHAMHFAKLKVKTLKEERERLGFGEWQLD</sequence>
<dbReference type="EMBL" id="MU802302">
    <property type="protein sequence ID" value="KAJ3979619.1"/>
    <property type="molecule type" value="Genomic_DNA"/>
</dbReference>
<dbReference type="Proteomes" id="UP001163850">
    <property type="component" value="Unassembled WGS sequence"/>
</dbReference>
<name>A0AA38PQ64_9AGAR</name>
<evidence type="ECO:0000313" key="5">
    <source>
        <dbReference type="Proteomes" id="UP001163850"/>
    </source>
</evidence>
<dbReference type="Pfam" id="PF00179">
    <property type="entry name" value="UQ_con"/>
    <property type="match status" value="1"/>
</dbReference>
<dbReference type="PANTHER" id="PTHR24067">
    <property type="entry name" value="UBIQUITIN-CONJUGATING ENZYME E2"/>
    <property type="match status" value="1"/>
</dbReference>
<reference evidence="4" key="1">
    <citation type="submission" date="2022-08" db="EMBL/GenBank/DDBJ databases">
        <authorList>
            <consortium name="DOE Joint Genome Institute"/>
            <person name="Min B."/>
            <person name="Riley R."/>
            <person name="Sierra-Patev S."/>
            <person name="Naranjo-Ortiz M."/>
            <person name="Looney B."/>
            <person name="Konkel Z."/>
            <person name="Slot J.C."/>
            <person name="Sakamoto Y."/>
            <person name="Steenwyk J.L."/>
            <person name="Rokas A."/>
            <person name="Carro J."/>
            <person name="Camarero S."/>
            <person name="Ferreira P."/>
            <person name="Molpeceres G."/>
            <person name="Ruiz-Duenas F.J."/>
            <person name="Serrano A."/>
            <person name="Henrissat B."/>
            <person name="Drula E."/>
            <person name="Hughes K.W."/>
            <person name="Mata J.L."/>
            <person name="Ishikawa N.K."/>
            <person name="Vargas-Isla R."/>
            <person name="Ushijima S."/>
            <person name="Smith C.A."/>
            <person name="Ahrendt S."/>
            <person name="Andreopoulos W."/>
            <person name="He G."/>
            <person name="Labutti K."/>
            <person name="Lipzen A."/>
            <person name="Ng V."/>
            <person name="Sandor L."/>
            <person name="Barry K."/>
            <person name="Martinez A.T."/>
            <person name="Xiao Y."/>
            <person name="Gibbons J.G."/>
            <person name="Terashima K."/>
            <person name="Hibbett D.S."/>
            <person name="Grigoriev I.V."/>
        </authorList>
    </citation>
    <scope>NUCLEOTIDE SEQUENCE</scope>
    <source>
        <strain evidence="4">TFB7829</strain>
    </source>
</reference>
<evidence type="ECO:0000256" key="1">
    <source>
        <dbReference type="ARBA" id="ARBA00022786"/>
    </source>
</evidence>
<protein>
    <submittedName>
        <fullName evidence="4">UBC-like protein</fullName>
    </submittedName>
</protein>
<feature type="region of interest" description="Disordered" evidence="2">
    <location>
        <begin position="1"/>
        <end position="36"/>
    </location>
</feature>
<gene>
    <name evidence="4" type="ORF">F5890DRAFT_1478393</name>
</gene>
<keyword evidence="1" id="KW-0833">Ubl conjugation pathway</keyword>
<evidence type="ECO:0000256" key="2">
    <source>
        <dbReference type="SAM" id="MobiDB-lite"/>
    </source>
</evidence>